<keyword evidence="1" id="KW-0472">Membrane</keyword>
<dbReference type="InParanoid" id="A0A0R0IDF5"/>
<dbReference type="Proteomes" id="UP000008827">
    <property type="component" value="Chromosome 9"/>
</dbReference>
<feature type="transmembrane region" description="Helical" evidence="1">
    <location>
        <begin position="6"/>
        <end position="26"/>
    </location>
</feature>
<reference evidence="3" key="2">
    <citation type="submission" date="2018-02" db="UniProtKB">
        <authorList>
            <consortium name="EnsemblPlants"/>
        </authorList>
    </citation>
    <scope>IDENTIFICATION</scope>
    <source>
        <strain evidence="3">Williams 82</strain>
    </source>
</reference>
<accession>A0A0R0IDF5</accession>
<evidence type="ECO:0000313" key="4">
    <source>
        <dbReference type="Proteomes" id="UP000008827"/>
    </source>
</evidence>
<proteinExistence type="predicted"/>
<keyword evidence="4" id="KW-1185">Reference proteome</keyword>
<evidence type="ECO:0000256" key="1">
    <source>
        <dbReference type="SAM" id="Phobius"/>
    </source>
</evidence>
<sequence length="70" mass="8062">MVLFSILIAVKGLGWFMVMAIAARLLMSEGWRVRKREGDDGGREGERVVIGVYVLFNLLRGMCLYREKKR</sequence>
<reference evidence="2" key="3">
    <citation type="submission" date="2018-07" db="EMBL/GenBank/DDBJ databases">
        <title>WGS assembly of Glycine max.</title>
        <authorList>
            <person name="Schmutz J."/>
            <person name="Cannon S."/>
            <person name="Schlueter J."/>
            <person name="Ma J."/>
            <person name="Mitros T."/>
            <person name="Nelson W."/>
            <person name="Hyten D."/>
            <person name="Song Q."/>
            <person name="Thelen J."/>
            <person name="Cheng J."/>
            <person name="Xu D."/>
            <person name="Hellsten U."/>
            <person name="May G."/>
            <person name="Yu Y."/>
            <person name="Sakurai T."/>
            <person name="Umezawa T."/>
            <person name="Bhattacharyya M."/>
            <person name="Sandhu D."/>
            <person name="Valliyodan B."/>
            <person name="Lindquist E."/>
            <person name="Peto M."/>
            <person name="Grant D."/>
            <person name="Shu S."/>
            <person name="Goodstein D."/>
            <person name="Barry K."/>
            <person name="Futrell-Griggs M."/>
            <person name="Abernathy B."/>
            <person name="Du J."/>
            <person name="Tian Z."/>
            <person name="Zhu L."/>
            <person name="Gill N."/>
            <person name="Joshi T."/>
            <person name="Libault M."/>
            <person name="Sethuraman A."/>
            <person name="Zhang X."/>
            <person name="Shinozaki K."/>
            <person name="Nguyen H."/>
            <person name="Wing R."/>
            <person name="Cregan P."/>
            <person name="Specht J."/>
            <person name="Grimwood J."/>
            <person name="Rokhsar D."/>
            <person name="Stacey G."/>
            <person name="Shoemaker R."/>
            <person name="Jackson S."/>
        </authorList>
    </citation>
    <scope>NUCLEOTIDE SEQUENCE</scope>
    <source>
        <tissue evidence="2">Callus</tissue>
    </source>
</reference>
<evidence type="ECO:0000313" key="3">
    <source>
        <dbReference type="EnsemblPlants" id="KRH40410"/>
    </source>
</evidence>
<protein>
    <submittedName>
        <fullName evidence="2 3">Uncharacterized protein</fullName>
    </submittedName>
</protein>
<organism evidence="2">
    <name type="scientific">Glycine max</name>
    <name type="common">Soybean</name>
    <name type="synonym">Glycine hispida</name>
    <dbReference type="NCBI Taxonomy" id="3847"/>
    <lineage>
        <taxon>Eukaryota</taxon>
        <taxon>Viridiplantae</taxon>
        <taxon>Streptophyta</taxon>
        <taxon>Embryophyta</taxon>
        <taxon>Tracheophyta</taxon>
        <taxon>Spermatophyta</taxon>
        <taxon>Magnoliopsida</taxon>
        <taxon>eudicotyledons</taxon>
        <taxon>Gunneridae</taxon>
        <taxon>Pentapetalae</taxon>
        <taxon>rosids</taxon>
        <taxon>fabids</taxon>
        <taxon>Fabales</taxon>
        <taxon>Fabaceae</taxon>
        <taxon>Papilionoideae</taxon>
        <taxon>50 kb inversion clade</taxon>
        <taxon>NPAAA clade</taxon>
        <taxon>indigoferoid/millettioid clade</taxon>
        <taxon>Phaseoleae</taxon>
        <taxon>Glycine</taxon>
        <taxon>Glycine subgen. Soja</taxon>
    </lineage>
</organism>
<evidence type="ECO:0000313" key="2">
    <source>
        <dbReference type="EMBL" id="KRH40410.1"/>
    </source>
</evidence>
<keyword evidence="1" id="KW-0812">Transmembrane</keyword>
<dbReference type="Gramene" id="KRH40410">
    <property type="protein sequence ID" value="KRH40410"/>
    <property type="gene ID" value="GLYMA_09G257200"/>
</dbReference>
<dbReference type="AlphaFoldDB" id="A0A0R0IDF5"/>
<reference evidence="2 3" key="1">
    <citation type="journal article" date="2010" name="Nature">
        <title>Genome sequence of the palaeopolyploid soybean.</title>
        <authorList>
            <person name="Schmutz J."/>
            <person name="Cannon S.B."/>
            <person name="Schlueter J."/>
            <person name="Ma J."/>
            <person name="Mitros T."/>
            <person name="Nelson W."/>
            <person name="Hyten D.L."/>
            <person name="Song Q."/>
            <person name="Thelen J.J."/>
            <person name="Cheng J."/>
            <person name="Xu D."/>
            <person name="Hellsten U."/>
            <person name="May G.D."/>
            <person name="Yu Y."/>
            <person name="Sakurai T."/>
            <person name="Umezawa T."/>
            <person name="Bhattacharyya M.K."/>
            <person name="Sandhu D."/>
            <person name="Valliyodan B."/>
            <person name="Lindquist E."/>
            <person name="Peto M."/>
            <person name="Grant D."/>
            <person name="Shu S."/>
            <person name="Goodstein D."/>
            <person name="Barry K."/>
            <person name="Futrell-Griggs M."/>
            <person name="Abernathy B."/>
            <person name="Du J."/>
            <person name="Tian Z."/>
            <person name="Zhu L."/>
            <person name="Gill N."/>
            <person name="Joshi T."/>
            <person name="Libault M."/>
            <person name="Sethuraman A."/>
            <person name="Zhang X.-C."/>
            <person name="Shinozaki K."/>
            <person name="Nguyen H.T."/>
            <person name="Wing R.A."/>
            <person name="Cregan P."/>
            <person name="Specht J."/>
            <person name="Grimwood J."/>
            <person name="Rokhsar D."/>
            <person name="Stacey G."/>
            <person name="Shoemaker R.C."/>
            <person name="Jackson S.A."/>
        </authorList>
    </citation>
    <scope>NUCLEOTIDE SEQUENCE [LARGE SCALE GENOMIC DNA]</scope>
    <source>
        <strain evidence="3">cv. Williams 82</strain>
        <tissue evidence="2">Callus</tissue>
    </source>
</reference>
<name>A0A0R0IDF5_SOYBN</name>
<dbReference type="EnsemblPlants" id="KRH40410">
    <property type="protein sequence ID" value="KRH40410"/>
    <property type="gene ID" value="GLYMA_09G257200"/>
</dbReference>
<gene>
    <name evidence="2" type="ORF">GLYMA_09G257200</name>
</gene>
<keyword evidence="1" id="KW-1133">Transmembrane helix</keyword>
<dbReference type="EMBL" id="CM000842">
    <property type="protein sequence ID" value="KRH40410.1"/>
    <property type="molecule type" value="Genomic_DNA"/>
</dbReference>